<accession>W4HJ06</accession>
<keyword evidence="6" id="KW-1185">Reference proteome</keyword>
<evidence type="ECO:0000313" key="6">
    <source>
        <dbReference type="Proteomes" id="UP000019063"/>
    </source>
</evidence>
<sequence>MTTRFARLLIDTADTLSHARNGEDAWLRIEAIVSRIGGEAVNAGAFLPVTRQIAWTRSSMAPEWLEEYAREELYEIDPLLAAAIAGTPPPFYSVRDEDLHATGDLKRLHAGMMRYNYNFMLTQAWRDGDVSTCIAIATRDDPAHLFGPGTQRALSAVAAMMSLALSPSGPEAPGARTFGTHWRRLTRAEAEVLSRLAEGRTEAQVADDMKLSEAEIMAILSGARTKMDSSSTDQALALAMARGLLSI</sequence>
<dbReference type="EMBL" id="AQQW01000009">
    <property type="protein sequence ID" value="ETW11960.1"/>
    <property type="molecule type" value="Genomic_DNA"/>
</dbReference>
<dbReference type="InterPro" id="IPR000792">
    <property type="entry name" value="Tscrpt_reg_LuxR_C"/>
</dbReference>
<dbReference type="GO" id="GO:0003677">
    <property type="term" value="F:DNA binding"/>
    <property type="evidence" value="ECO:0007669"/>
    <property type="project" value="UniProtKB-KW"/>
</dbReference>
<dbReference type="Pfam" id="PF00196">
    <property type="entry name" value="GerE"/>
    <property type="match status" value="1"/>
</dbReference>
<keyword evidence="2" id="KW-0238">DNA-binding</keyword>
<dbReference type="InterPro" id="IPR036693">
    <property type="entry name" value="TF_LuxR_autoind-bd_dom_sf"/>
</dbReference>
<gene>
    <name evidence="5" type="ORF">ATO8_14877</name>
</gene>
<dbReference type="GO" id="GO:0006355">
    <property type="term" value="P:regulation of DNA-templated transcription"/>
    <property type="evidence" value="ECO:0007669"/>
    <property type="project" value="InterPro"/>
</dbReference>
<name>W4HJ06_9RHOB</name>
<evidence type="ECO:0000256" key="2">
    <source>
        <dbReference type="ARBA" id="ARBA00023125"/>
    </source>
</evidence>
<dbReference type="InterPro" id="IPR036388">
    <property type="entry name" value="WH-like_DNA-bd_sf"/>
</dbReference>
<comment type="caution">
    <text evidence="5">The sequence shown here is derived from an EMBL/GenBank/DDBJ whole genome shotgun (WGS) entry which is preliminary data.</text>
</comment>
<dbReference type="SMART" id="SM00421">
    <property type="entry name" value="HTH_LUXR"/>
    <property type="match status" value="1"/>
</dbReference>
<reference evidence="5 6" key="1">
    <citation type="journal article" date="2014" name="Antonie Van Leeuwenhoek">
        <title>Roseivivax atlanticus sp. nov., isolated from surface seawater of the Atlantic Ocean.</title>
        <authorList>
            <person name="Li G."/>
            <person name="Lai Q."/>
            <person name="Liu X."/>
            <person name="Sun F."/>
            <person name="Shao Z."/>
        </authorList>
    </citation>
    <scope>NUCLEOTIDE SEQUENCE [LARGE SCALE GENOMIC DNA]</scope>
    <source>
        <strain evidence="5 6">22II-s10s</strain>
    </source>
</reference>
<dbReference type="SUPFAM" id="SSF75516">
    <property type="entry name" value="Pheromone-binding domain of LuxR-like quorum-sensing transcription factors"/>
    <property type="match status" value="1"/>
</dbReference>
<feature type="domain" description="HTH luxR-type" evidence="4">
    <location>
        <begin position="182"/>
        <end position="239"/>
    </location>
</feature>
<dbReference type="InterPro" id="IPR016032">
    <property type="entry name" value="Sig_transdc_resp-reg_C-effctor"/>
</dbReference>
<evidence type="ECO:0000259" key="4">
    <source>
        <dbReference type="SMART" id="SM00421"/>
    </source>
</evidence>
<dbReference type="Gene3D" id="1.10.10.10">
    <property type="entry name" value="Winged helix-like DNA-binding domain superfamily/Winged helix DNA-binding domain"/>
    <property type="match status" value="1"/>
</dbReference>
<dbReference type="InterPro" id="IPR005143">
    <property type="entry name" value="TF_LuxR_autoind-bd_dom"/>
</dbReference>
<dbReference type="STRING" id="1379903.ATO8_14877"/>
<dbReference type="RefSeq" id="WP_043845531.1">
    <property type="nucleotide sequence ID" value="NZ_AQQW01000009.1"/>
</dbReference>
<dbReference type="SUPFAM" id="SSF46894">
    <property type="entry name" value="C-terminal effector domain of the bipartite response regulators"/>
    <property type="match status" value="1"/>
</dbReference>
<evidence type="ECO:0000256" key="3">
    <source>
        <dbReference type="ARBA" id="ARBA00023163"/>
    </source>
</evidence>
<dbReference type="Pfam" id="PF03472">
    <property type="entry name" value="Autoind_bind"/>
    <property type="match status" value="1"/>
</dbReference>
<organism evidence="5 6">
    <name type="scientific">Roseivivax marinus</name>
    <dbReference type="NCBI Taxonomy" id="1379903"/>
    <lineage>
        <taxon>Bacteria</taxon>
        <taxon>Pseudomonadati</taxon>
        <taxon>Pseudomonadota</taxon>
        <taxon>Alphaproteobacteria</taxon>
        <taxon>Rhodobacterales</taxon>
        <taxon>Roseobacteraceae</taxon>
        <taxon>Roseivivax</taxon>
    </lineage>
</organism>
<evidence type="ECO:0000256" key="1">
    <source>
        <dbReference type="ARBA" id="ARBA00023015"/>
    </source>
</evidence>
<proteinExistence type="predicted"/>
<keyword evidence="3" id="KW-0804">Transcription</keyword>
<dbReference type="AlphaFoldDB" id="W4HJ06"/>
<evidence type="ECO:0000313" key="5">
    <source>
        <dbReference type="EMBL" id="ETW11960.1"/>
    </source>
</evidence>
<dbReference type="Proteomes" id="UP000019063">
    <property type="component" value="Unassembled WGS sequence"/>
</dbReference>
<protein>
    <submittedName>
        <fullName evidence="5">LuxR family transcriptional regulator</fullName>
    </submittedName>
</protein>
<dbReference type="eggNOG" id="COG2197">
    <property type="taxonomic scope" value="Bacteria"/>
</dbReference>
<keyword evidence="1" id="KW-0805">Transcription regulation</keyword>
<dbReference type="Gene3D" id="3.30.450.80">
    <property type="entry name" value="Transcription factor LuxR-like, autoinducer-binding domain"/>
    <property type="match status" value="1"/>
</dbReference>